<protein>
    <submittedName>
        <fullName evidence="6">Soluble lytic murein transglycosylase</fullName>
        <ecNumber evidence="6">3.2.1.-</ecNumber>
    </submittedName>
</protein>
<dbReference type="AlphaFoldDB" id="A0A7W6MQS2"/>
<sequence>MTARTTARRLLLGALAITMLPGQSIANELALPLLGPTPAARPGHVGSVAASAPGAAVSVDPWRFGRAVTVPQPNPVLRPAATAGVPANASAFTASIAAMAPRIGSVTPIRGELKDGLQALSDGNPTKARGIREGMMPGSLDRNILTWAIALRGGKGVPAAEIALAARQLEGWPGMKTLRVNSEQALYREEPPAREVIAAFQASQPESPQGAMALARAYIAAGEAGRAKQLIAKVWREERLDEATERAVLKTFGTLLTRADHKFRMDKLLYARRVGDAGRVADMAGAKQLYAARAAVIRGEANAGKLLAAVPQAQRADPGYQHALVERYRKSNKIDEAAEILMRAPRDAASLVDPDAWWNDRRIVARDLLDLGKNQLAYRVAATHSAESATEAAEAEFHAGWIALRFLNDPRTAAAHFARILDSSSRPLSVSRGHYWLARAAEAGGPGNAGASYAKAAQYGATYYGQLAAAKLGRRPGAIQFPSASAADRQRFEQREAVRAIKRLEQIGSSWRADGLYRSLADELTSPGELALLSVMAERRGDHHLVLEVGKKAYWRGIDAPALAFPIGVIPASANISASGKALAYAIARQESAFNPAAKSPAGALGLLQLMPGTAKATAAKVGVSYSPARLTSDPGYNAALGAHFLGEQISAFDGSYVLTFVAYNAGPRRAREWIERFGDPRGKSLDQVIDWVERIPFTETRGYVQRVMENYQVYKMRLGAGFDIEKDLRLGRTG</sequence>
<accession>A0A7W6MQS2</accession>
<dbReference type="GO" id="GO:0042597">
    <property type="term" value="C:periplasmic space"/>
    <property type="evidence" value="ECO:0007669"/>
    <property type="project" value="InterPro"/>
</dbReference>
<dbReference type="InterPro" id="IPR000189">
    <property type="entry name" value="Transglyc_AS"/>
</dbReference>
<keyword evidence="7" id="KW-1185">Reference proteome</keyword>
<dbReference type="Gene3D" id="1.10.530.10">
    <property type="match status" value="1"/>
</dbReference>
<gene>
    <name evidence="6" type="ORF">GGR03_003367</name>
</gene>
<dbReference type="GO" id="GO:0008933">
    <property type="term" value="F:peptidoglycan lytic transglycosylase activity"/>
    <property type="evidence" value="ECO:0007669"/>
    <property type="project" value="InterPro"/>
</dbReference>
<evidence type="ECO:0000256" key="3">
    <source>
        <dbReference type="ARBA" id="ARBA00022729"/>
    </source>
</evidence>
<dbReference type="CDD" id="cd13401">
    <property type="entry name" value="Slt70-like"/>
    <property type="match status" value="1"/>
</dbReference>
<dbReference type="InterPro" id="IPR008258">
    <property type="entry name" value="Transglycosylase_SLT_dom_1"/>
</dbReference>
<feature type="domain" description="Transglycosylase SLT" evidence="5">
    <location>
        <begin position="577"/>
        <end position="681"/>
    </location>
</feature>
<dbReference type="PROSITE" id="PS00922">
    <property type="entry name" value="TRANSGLYCOSYLASE"/>
    <property type="match status" value="1"/>
</dbReference>
<proteinExistence type="inferred from homology"/>
<keyword evidence="3 4" id="KW-0732">Signal</keyword>
<name>A0A7W6MQS2_9HYPH</name>
<dbReference type="Pfam" id="PF01464">
    <property type="entry name" value="SLT"/>
    <property type="match status" value="1"/>
</dbReference>
<evidence type="ECO:0000256" key="4">
    <source>
        <dbReference type="SAM" id="SignalP"/>
    </source>
</evidence>
<dbReference type="PANTHER" id="PTHR37423:SF2">
    <property type="entry name" value="MEMBRANE-BOUND LYTIC MUREIN TRANSGLYCOSYLASE C"/>
    <property type="match status" value="1"/>
</dbReference>
<dbReference type="RefSeq" id="WP_183209864.1">
    <property type="nucleotide sequence ID" value="NZ_JAAAMM010000004.1"/>
</dbReference>
<dbReference type="InterPro" id="IPR008939">
    <property type="entry name" value="Lytic_TGlycosylase_superhlx_U"/>
</dbReference>
<dbReference type="SUPFAM" id="SSF48435">
    <property type="entry name" value="Bacterial muramidases"/>
    <property type="match status" value="1"/>
</dbReference>
<evidence type="ECO:0000256" key="1">
    <source>
        <dbReference type="ARBA" id="ARBA00007734"/>
    </source>
</evidence>
<dbReference type="PANTHER" id="PTHR37423">
    <property type="entry name" value="SOLUBLE LYTIC MUREIN TRANSGLYCOSYLASE-RELATED"/>
    <property type="match status" value="1"/>
</dbReference>
<feature type="chain" id="PRO_5031531195" evidence="4">
    <location>
        <begin position="27"/>
        <end position="735"/>
    </location>
</feature>
<dbReference type="EMBL" id="JACIEM010000004">
    <property type="protein sequence ID" value="MBB4004279.1"/>
    <property type="molecule type" value="Genomic_DNA"/>
</dbReference>
<comment type="similarity">
    <text evidence="2">Belongs to the virb1 family.</text>
</comment>
<feature type="signal peptide" evidence="4">
    <location>
        <begin position="1"/>
        <end position="26"/>
    </location>
</feature>
<evidence type="ECO:0000313" key="7">
    <source>
        <dbReference type="Proteomes" id="UP000588647"/>
    </source>
</evidence>
<dbReference type="GO" id="GO:0000270">
    <property type="term" value="P:peptidoglycan metabolic process"/>
    <property type="evidence" value="ECO:0007669"/>
    <property type="project" value="InterPro"/>
</dbReference>
<evidence type="ECO:0000259" key="5">
    <source>
        <dbReference type="Pfam" id="PF01464"/>
    </source>
</evidence>
<dbReference type="EC" id="3.2.1.-" evidence="6"/>
<dbReference type="Gene3D" id="1.25.20.10">
    <property type="entry name" value="Bacterial muramidases"/>
    <property type="match status" value="1"/>
</dbReference>
<keyword evidence="6" id="KW-0378">Hydrolase</keyword>
<dbReference type="GO" id="GO:0004553">
    <property type="term" value="F:hydrolase activity, hydrolyzing O-glycosyl compounds"/>
    <property type="evidence" value="ECO:0007669"/>
    <property type="project" value="InterPro"/>
</dbReference>
<comment type="similarity">
    <text evidence="1">Belongs to the transglycosylase Slt family.</text>
</comment>
<comment type="caution">
    <text evidence="6">The sequence shown here is derived from an EMBL/GenBank/DDBJ whole genome shotgun (WGS) entry which is preliminary data.</text>
</comment>
<dbReference type="InterPro" id="IPR023346">
    <property type="entry name" value="Lysozyme-like_dom_sf"/>
</dbReference>
<dbReference type="GO" id="GO:0016020">
    <property type="term" value="C:membrane"/>
    <property type="evidence" value="ECO:0007669"/>
    <property type="project" value="InterPro"/>
</dbReference>
<organism evidence="6 7">
    <name type="scientific">Aurantimonas endophytica</name>
    <dbReference type="NCBI Taxonomy" id="1522175"/>
    <lineage>
        <taxon>Bacteria</taxon>
        <taxon>Pseudomonadati</taxon>
        <taxon>Pseudomonadota</taxon>
        <taxon>Alphaproteobacteria</taxon>
        <taxon>Hyphomicrobiales</taxon>
        <taxon>Aurantimonadaceae</taxon>
        <taxon>Aurantimonas</taxon>
    </lineage>
</organism>
<evidence type="ECO:0000256" key="2">
    <source>
        <dbReference type="ARBA" id="ARBA00009387"/>
    </source>
</evidence>
<keyword evidence="6" id="KW-0326">Glycosidase</keyword>
<dbReference type="Proteomes" id="UP000588647">
    <property type="component" value="Unassembled WGS sequence"/>
</dbReference>
<evidence type="ECO:0000313" key="6">
    <source>
        <dbReference type="EMBL" id="MBB4004279.1"/>
    </source>
</evidence>
<reference evidence="6 7" key="1">
    <citation type="submission" date="2020-08" db="EMBL/GenBank/DDBJ databases">
        <title>Genomic Encyclopedia of Type Strains, Phase IV (KMG-IV): sequencing the most valuable type-strain genomes for metagenomic binning, comparative biology and taxonomic classification.</title>
        <authorList>
            <person name="Goeker M."/>
        </authorList>
    </citation>
    <scope>NUCLEOTIDE SEQUENCE [LARGE SCALE GENOMIC DNA]</scope>
    <source>
        <strain evidence="6 7">DSM 103570</strain>
    </source>
</reference>
<dbReference type="SUPFAM" id="SSF53955">
    <property type="entry name" value="Lysozyme-like"/>
    <property type="match status" value="1"/>
</dbReference>